<dbReference type="EMBL" id="LEOY01000012">
    <property type="protein sequence ID" value="RBR28911.1"/>
    <property type="molecule type" value="Genomic_DNA"/>
</dbReference>
<name>A0A366SG95_9ENTE</name>
<evidence type="ECO:0000313" key="1">
    <source>
        <dbReference type="EMBL" id="RBR28911.1"/>
    </source>
</evidence>
<dbReference type="Proteomes" id="UP000252800">
    <property type="component" value="Unassembled WGS sequence"/>
</dbReference>
<evidence type="ECO:0000313" key="2">
    <source>
        <dbReference type="Proteomes" id="UP000252800"/>
    </source>
</evidence>
<dbReference type="RefSeq" id="WP_240185009.1">
    <property type="nucleotide sequence ID" value="NZ_KZ845743.1"/>
</dbReference>
<organism evidence="1 2">
    <name type="scientific">Enterococcus cecorum</name>
    <dbReference type="NCBI Taxonomy" id="44008"/>
    <lineage>
        <taxon>Bacteria</taxon>
        <taxon>Bacillati</taxon>
        <taxon>Bacillota</taxon>
        <taxon>Bacilli</taxon>
        <taxon>Lactobacillales</taxon>
        <taxon>Enterococcaceae</taxon>
        <taxon>Enterococcus</taxon>
    </lineage>
</organism>
<comment type="caution">
    <text evidence="1">The sequence shown here is derived from an EMBL/GenBank/DDBJ whole genome shotgun (WGS) entry which is preliminary data.</text>
</comment>
<dbReference type="AlphaFoldDB" id="A0A366SG95"/>
<proteinExistence type="predicted"/>
<protein>
    <submittedName>
        <fullName evidence="1">Uncharacterized protein</fullName>
    </submittedName>
</protein>
<gene>
    <name evidence="1" type="ORF">EB18_01528</name>
</gene>
<accession>A0A366SG95</accession>
<sequence length="73" mass="8469">MMTKKEQLANVVAELDERETELVLRYIYQLRNDDLINEDGEVIVDSFYKNLLEDIDPNEAAVAYTEEEISTIS</sequence>
<reference evidence="1 2" key="1">
    <citation type="submission" date="2015-06" db="EMBL/GenBank/DDBJ databases">
        <title>The Genome Sequence of Enterococcus cecorum 170AEA1.</title>
        <authorList>
            <consortium name="The Broad Institute Genomics Platform"/>
            <consortium name="The Broad Institute Genome Sequencing Center for Infectious Disease"/>
            <person name="Earl A.M."/>
            <person name="Van Tyne D."/>
            <person name="Lebreton F."/>
            <person name="Saavedra J.T."/>
            <person name="Gilmore M.S."/>
            <person name="Manson McGuire A."/>
            <person name="Clock S."/>
            <person name="Crupain M."/>
            <person name="Rangan U."/>
            <person name="Young S."/>
            <person name="Abouelleil A."/>
            <person name="Cao P."/>
            <person name="Chapman S.B."/>
            <person name="Griggs A."/>
            <person name="Priest M."/>
            <person name="Shea T."/>
            <person name="Wortman J."/>
            <person name="Nusbaum C."/>
            <person name="Birren B."/>
        </authorList>
    </citation>
    <scope>NUCLEOTIDE SEQUENCE [LARGE SCALE GENOMIC DNA]</scope>
    <source>
        <strain evidence="1 2">170AEA1</strain>
    </source>
</reference>